<dbReference type="GO" id="GO:0046872">
    <property type="term" value="F:metal ion binding"/>
    <property type="evidence" value="ECO:0007669"/>
    <property type="project" value="UniProtKB-KW"/>
</dbReference>
<dbReference type="InterPro" id="IPR050365">
    <property type="entry name" value="TIM50"/>
</dbReference>
<evidence type="ECO:0000313" key="13">
    <source>
        <dbReference type="Proteomes" id="UP000076078"/>
    </source>
</evidence>
<keyword evidence="10" id="KW-0812">Transmembrane</keyword>
<dbReference type="CDD" id="cd07521">
    <property type="entry name" value="HAD_FCP1-like"/>
    <property type="match status" value="1"/>
</dbReference>
<name>A0A151ZAW6_TIELA</name>
<evidence type="ECO:0000256" key="9">
    <source>
        <dbReference type="SAM" id="MobiDB-lite"/>
    </source>
</evidence>
<evidence type="ECO:0000256" key="3">
    <source>
        <dbReference type="ARBA" id="ARBA00022723"/>
    </source>
</evidence>
<feature type="transmembrane region" description="Helical" evidence="10">
    <location>
        <begin position="40"/>
        <end position="60"/>
    </location>
</feature>
<dbReference type="AlphaFoldDB" id="A0A151ZAW6"/>
<accession>A0A151ZAW6</accession>
<keyword evidence="13" id="KW-1185">Reference proteome</keyword>
<gene>
    <name evidence="12" type="ORF">DLAC_07935</name>
</gene>
<protein>
    <recommendedName>
        <fullName evidence="2">protein-serine/threonine phosphatase</fullName>
        <ecNumber evidence="2">3.1.3.16</ecNumber>
    </recommendedName>
</protein>
<evidence type="ECO:0000256" key="2">
    <source>
        <dbReference type="ARBA" id="ARBA00013081"/>
    </source>
</evidence>
<evidence type="ECO:0000259" key="11">
    <source>
        <dbReference type="PROSITE" id="PS50969"/>
    </source>
</evidence>
<dbReference type="SUPFAM" id="SSF56784">
    <property type="entry name" value="HAD-like"/>
    <property type="match status" value="1"/>
</dbReference>
<dbReference type="SMART" id="SM00577">
    <property type="entry name" value="CPDc"/>
    <property type="match status" value="1"/>
</dbReference>
<keyword evidence="10" id="KW-1133">Transmembrane helix</keyword>
<dbReference type="PROSITE" id="PS50969">
    <property type="entry name" value="FCP1"/>
    <property type="match status" value="1"/>
</dbReference>
<dbReference type="InterPro" id="IPR023214">
    <property type="entry name" value="HAD_sf"/>
</dbReference>
<evidence type="ECO:0000256" key="6">
    <source>
        <dbReference type="ARBA" id="ARBA00022912"/>
    </source>
</evidence>
<keyword evidence="4" id="KW-0378">Hydrolase</keyword>
<dbReference type="Proteomes" id="UP000076078">
    <property type="component" value="Unassembled WGS sequence"/>
</dbReference>
<dbReference type="Pfam" id="PF03031">
    <property type="entry name" value="NIF"/>
    <property type="match status" value="1"/>
</dbReference>
<dbReference type="InParanoid" id="A0A151ZAW6"/>
<dbReference type="InterPro" id="IPR011948">
    <property type="entry name" value="Dullard_phosphatase"/>
</dbReference>
<dbReference type="PANTHER" id="PTHR12210">
    <property type="entry name" value="DULLARD PROTEIN PHOSPHATASE"/>
    <property type="match status" value="1"/>
</dbReference>
<dbReference type="InterPro" id="IPR036412">
    <property type="entry name" value="HAD-like_sf"/>
</dbReference>
<dbReference type="STRING" id="361077.A0A151ZAW6"/>
<feature type="region of interest" description="Disordered" evidence="9">
    <location>
        <begin position="136"/>
        <end position="155"/>
    </location>
</feature>
<dbReference type="Gene3D" id="3.40.50.1000">
    <property type="entry name" value="HAD superfamily/HAD-like"/>
    <property type="match status" value="1"/>
</dbReference>
<keyword evidence="6" id="KW-0904">Protein phosphatase</keyword>
<organism evidence="12 13">
    <name type="scientific">Tieghemostelium lacteum</name>
    <name type="common">Slime mold</name>
    <name type="synonym">Dictyostelium lacteum</name>
    <dbReference type="NCBI Taxonomy" id="361077"/>
    <lineage>
        <taxon>Eukaryota</taxon>
        <taxon>Amoebozoa</taxon>
        <taxon>Evosea</taxon>
        <taxon>Eumycetozoa</taxon>
        <taxon>Dictyostelia</taxon>
        <taxon>Dictyosteliales</taxon>
        <taxon>Raperosteliaceae</taxon>
        <taxon>Tieghemostelium</taxon>
    </lineage>
</organism>
<comment type="caution">
    <text evidence="12">The sequence shown here is derived from an EMBL/GenBank/DDBJ whole genome shotgun (WGS) entry which is preliminary data.</text>
</comment>
<evidence type="ECO:0000256" key="10">
    <source>
        <dbReference type="SAM" id="Phobius"/>
    </source>
</evidence>
<comment type="catalytic activity">
    <reaction evidence="8">
        <text>O-phospho-L-threonyl-[protein] + H2O = L-threonyl-[protein] + phosphate</text>
        <dbReference type="Rhea" id="RHEA:47004"/>
        <dbReference type="Rhea" id="RHEA-COMP:11060"/>
        <dbReference type="Rhea" id="RHEA-COMP:11605"/>
        <dbReference type="ChEBI" id="CHEBI:15377"/>
        <dbReference type="ChEBI" id="CHEBI:30013"/>
        <dbReference type="ChEBI" id="CHEBI:43474"/>
        <dbReference type="ChEBI" id="CHEBI:61977"/>
        <dbReference type="EC" id="3.1.3.16"/>
    </reaction>
</comment>
<keyword evidence="10" id="KW-0472">Membrane</keyword>
<dbReference type="EMBL" id="LODT01000035">
    <property type="protein sequence ID" value="KYQ91034.1"/>
    <property type="molecule type" value="Genomic_DNA"/>
</dbReference>
<evidence type="ECO:0000256" key="8">
    <source>
        <dbReference type="ARBA" id="ARBA00048336"/>
    </source>
</evidence>
<evidence type="ECO:0000313" key="12">
    <source>
        <dbReference type="EMBL" id="KYQ91034.1"/>
    </source>
</evidence>
<dbReference type="OrthoDB" id="28569at2759"/>
<keyword evidence="3" id="KW-0479">Metal-binding</keyword>
<comment type="cofactor">
    <cofactor evidence="1">
        <name>Mg(2+)</name>
        <dbReference type="ChEBI" id="CHEBI:18420"/>
    </cofactor>
</comment>
<keyword evidence="5" id="KW-0460">Magnesium</keyword>
<evidence type="ECO:0000256" key="1">
    <source>
        <dbReference type="ARBA" id="ARBA00001946"/>
    </source>
</evidence>
<sequence length="354" mass="40273">MSRKKKPFTYKLINFFSSLISNQSKSLFQSTKKKNNTKNILTTTKLVIIYTFVLVNNLFINHTPIETKAIMDNNSPITQVQRPSDNLNHSSTSLISQNSLNNFPNKSVKGNKLKKKGIFSSILCCFIPKVGNNDDDGASNNQQKNNQKLNNKQELTHVNGSATGQEYLLGPMLSKHIGKKTLVLDLDETLVHSSFKPVQNADFIVPVEIEGEVHQVYVVKRPGVDEFLKAVGDKFEIVVFTASLAKYADPVLNFLDIYHVVHYRLFRESCHNHKGNYVKDLSRIGRDLKSTIIVDNSPSSYMFHPENAFPIDSWFDDENDRELLTLLPLLDVMTKVDDVRLVLDDHKSEKKQKF</sequence>
<dbReference type="GO" id="GO:0004722">
    <property type="term" value="F:protein serine/threonine phosphatase activity"/>
    <property type="evidence" value="ECO:0007669"/>
    <property type="project" value="UniProtKB-EC"/>
</dbReference>
<evidence type="ECO:0000256" key="5">
    <source>
        <dbReference type="ARBA" id="ARBA00022842"/>
    </source>
</evidence>
<dbReference type="EC" id="3.1.3.16" evidence="2"/>
<feature type="compositionally biased region" description="Low complexity" evidence="9">
    <location>
        <begin position="140"/>
        <end position="153"/>
    </location>
</feature>
<feature type="domain" description="FCP1 homology" evidence="11">
    <location>
        <begin position="175"/>
        <end position="333"/>
    </location>
</feature>
<dbReference type="InterPro" id="IPR004274">
    <property type="entry name" value="FCP1_dom"/>
</dbReference>
<evidence type="ECO:0000256" key="4">
    <source>
        <dbReference type="ARBA" id="ARBA00022801"/>
    </source>
</evidence>
<proteinExistence type="predicted"/>
<evidence type="ECO:0000256" key="7">
    <source>
        <dbReference type="ARBA" id="ARBA00047761"/>
    </source>
</evidence>
<reference evidence="12 13" key="1">
    <citation type="submission" date="2015-12" db="EMBL/GenBank/DDBJ databases">
        <title>Dictyostelia acquired genes for synthesis and detection of signals that induce cell-type specialization by lateral gene transfer from prokaryotes.</title>
        <authorList>
            <person name="Gloeckner G."/>
            <person name="Schaap P."/>
        </authorList>
    </citation>
    <scope>NUCLEOTIDE SEQUENCE [LARGE SCALE GENOMIC DNA]</scope>
    <source>
        <strain evidence="12 13">TK</strain>
    </source>
</reference>
<dbReference type="FunFam" id="3.40.50.1000:FF:000192">
    <property type="entry name" value="CTD small phosphatase-like protein"/>
    <property type="match status" value="1"/>
</dbReference>
<dbReference type="NCBIfam" id="TIGR02251">
    <property type="entry name" value="HIF-SF_euk"/>
    <property type="match status" value="1"/>
</dbReference>
<dbReference type="FunCoup" id="A0A151ZAW6">
    <property type="interactions" value="17"/>
</dbReference>
<comment type="catalytic activity">
    <reaction evidence="7">
        <text>O-phospho-L-seryl-[protein] + H2O = L-seryl-[protein] + phosphate</text>
        <dbReference type="Rhea" id="RHEA:20629"/>
        <dbReference type="Rhea" id="RHEA-COMP:9863"/>
        <dbReference type="Rhea" id="RHEA-COMP:11604"/>
        <dbReference type="ChEBI" id="CHEBI:15377"/>
        <dbReference type="ChEBI" id="CHEBI:29999"/>
        <dbReference type="ChEBI" id="CHEBI:43474"/>
        <dbReference type="ChEBI" id="CHEBI:83421"/>
        <dbReference type="EC" id="3.1.3.16"/>
    </reaction>
</comment>